<dbReference type="EMBL" id="BKZW01000004">
    <property type="protein sequence ID" value="GER91898.1"/>
    <property type="molecule type" value="Genomic_DNA"/>
</dbReference>
<keyword evidence="2" id="KW-1185">Reference proteome</keyword>
<gene>
    <name evidence="1" type="ORF">KDW_60600</name>
</gene>
<comment type="caution">
    <text evidence="1">The sequence shown here is derived from an EMBL/GenBank/DDBJ whole genome shotgun (WGS) entry which is preliminary data.</text>
</comment>
<evidence type="ECO:0000313" key="2">
    <source>
        <dbReference type="Proteomes" id="UP000326912"/>
    </source>
</evidence>
<name>A0A5J4KQC6_9CHLR</name>
<accession>A0A5J4KQC6</accession>
<dbReference type="AlphaFoldDB" id="A0A5J4KQC6"/>
<reference evidence="1 2" key="1">
    <citation type="submission" date="2019-10" db="EMBL/GenBank/DDBJ databases">
        <title>Dictyobacter vulcani sp. nov., within the class Ktedonobacteria, isolated from soil of volcanic Mt. Zao.</title>
        <authorList>
            <person name="Zheng Y."/>
            <person name="Wang C.M."/>
            <person name="Sakai Y."/>
            <person name="Abe K."/>
            <person name="Yokota A."/>
            <person name="Yabe S."/>
        </authorList>
    </citation>
    <scope>NUCLEOTIDE SEQUENCE [LARGE SCALE GENOMIC DNA]</scope>
    <source>
        <strain evidence="1 2">W12</strain>
    </source>
</reference>
<protein>
    <submittedName>
        <fullName evidence="1">Uncharacterized protein</fullName>
    </submittedName>
</protein>
<proteinExistence type="predicted"/>
<dbReference type="Proteomes" id="UP000326912">
    <property type="component" value="Unassembled WGS sequence"/>
</dbReference>
<organism evidence="1 2">
    <name type="scientific">Dictyobacter vulcani</name>
    <dbReference type="NCBI Taxonomy" id="2607529"/>
    <lineage>
        <taxon>Bacteria</taxon>
        <taxon>Bacillati</taxon>
        <taxon>Chloroflexota</taxon>
        <taxon>Ktedonobacteria</taxon>
        <taxon>Ktedonobacterales</taxon>
        <taxon>Dictyobacteraceae</taxon>
        <taxon>Dictyobacter</taxon>
    </lineage>
</organism>
<sequence length="101" mass="11871">MVGFIGGVLMKAATYEEAFGRVEDLTVRIRYLEDQMAELMERMLAQESWWGAIKVLDQREAVVRAQHVLLNEWNDAMNDLIGFLEPADHEWAYRRFHPSMR</sequence>
<evidence type="ECO:0000313" key="1">
    <source>
        <dbReference type="EMBL" id="GER91898.1"/>
    </source>
</evidence>